<sequence length="221" mass="25649">WTDTFSKYVKDDFTECLRLFECLYEASDPKDKKELGKLIEMVISLSEADLSIEWTGNNFRPVGAKLLDETLVNEPLSWLSDMRYGQVLEPFQKGLSHYIEAKQRPERLADTITDVYEALEAMAKIVTGKDKDLSANRELFISKLGLSTYYKRMLKDYIEYANEYRHAVEPSEERKQPSPNEVEAFIYINRNIKAIVKVLLGQFTLAPFSPIYIIRLLFPNQ</sequence>
<dbReference type="EMBL" id="BARW01018375">
    <property type="protein sequence ID" value="GAI98250.1"/>
    <property type="molecule type" value="Genomic_DNA"/>
</dbReference>
<protein>
    <submittedName>
        <fullName evidence="1">Uncharacterized protein</fullName>
    </submittedName>
</protein>
<gene>
    <name evidence="1" type="ORF">S12H4_31477</name>
</gene>
<proteinExistence type="predicted"/>
<name>X1UEE7_9ZZZZ</name>
<accession>X1UEE7</accession>
<organism evidence="1">
    <name type="scientific">marine sediment metagenome</name>
    <dbReference type="NCBI Taxonomy" id="412755"/>
    <lineage>
        <taxon>unclassified sequences</taxon>
        <taxon>metagenomes</taxon>
        <taxon>ecological metagenomes</taxon>
    </lineage>
</organism>
<reference evidence="1" key="1">
    <citation type="journal article" date="2014" name="Front. Microbiol.">
        <title>High frequency of phylogenetically diverse reductive dehalogenase-homologous genes in deep subseafloor sedimentary metagenomes.</title>
        <authorList>
            <person name="Kawai M."/>
            <person name="Futagami T."/>
            <person name="Toyoda A."/>
            <person name="Takaki Y."/>
            <person name="Nishi S."/>
            <person name="Hori S."/>
            <person name="Arai W."/>
            <person name="Tsubouchi T."/>
            <person name="Morono Y."/>
            <person name="Uchiyama I."/>
            <person name="Ito T."/>
            <person name="Fujiyama A."/>
            <person name="Inagaki F."/>
            <person name="Takami H."/>
        </authorList>
    </citation>
    <scope>NUCLEOTIDE SEQUENCE</scope>
    <source>
        <strain evidence="1">Expedition CK06-06</strain>
    </source>
</reference>
<feature type="non-terminal residue" evidence="1">
    <location>
        <position position="1"/>
    </location>
</feature>
<dbReference type="AlphaFoldDB" id="X1UEE7"/>
<evidence type="ECO:0000313" key="1">
    <source>
        <dbReference type="EMBL" id="GAI98250.1"/>
    </source>
</evidence>
<comment type="caution">
    <text evidence="1">The sequence shown here is derived from an EMBL/GenBank/DDBJ whole genome shotgun (WGS) entry which is preliminary data.</text>
</comment>